<dbReference type="InterPro" id="IPR042119">
    <property type="entry name" value="QueA_dom2"/>
</dbReference>
<keyword evidence="2" id="KW-0808">Transferase</keyword>
<dbReference type="RefSeq" id="WP_377346155.1">
    <property type="nucleotide sequence ID" value="NZ_JBHLTP010000004.1"/>
</dbReference>
<evidence type="ECO:0000313" key="5">
    <source>
        <dbReference type="EMBL" id="MFC0523403.1"/>
    </source>
</evidence>
<sequence>MSTAHQSFQIPDSLNASLPAEYRGKQRDDVKMMVTKPDRDSYHSHFRNLTQWLEEGDLLVLNNSRTIPPVLYGKQYKQKVEIRLSRMVSPLEWDALIIGNAVQVNSPIKLPNGVEIKVLGQGAEAPLMRVAFSLPEGEFIDFVLQHGSPVQYEYMEENWPLDMFQTVFASVPGSVEMPSAGRAFSWRLLRSLKAQGINTAFITLHTGLSYYENNHWPTPKGHPEIFEVPATTAEVIQETKAKGRKVVAVGTTVVRALETAALPNGGIQKASGVTDLHIDGNTPLYVTDGLLTGFHEPEASHLDMLSAFIPQERLLQTYQEAIKKGYLWHEFGDVNLLFKRNSEE</sequence>
<dbReference type="PANTHER" id="PTHR30307:SF0">
    <property type="entry name" value="S-ADENOSYLMETHIONINE:TRNA RIBOSYLTRANSFERASE-ISOMERASE"/>
    <property type="match status" value="1"/>
</dbReference>
<dbReference type="SUPFAM" id="SSF111337">
    <property type="entry name" value="QueA-like"/>
    <property type="match status" value="1"/>
</dbReference>
<keyword evidence="3" id="KW-0949">S-adenosyl-L-methionine</keyword>
<organism evidence="5 6">
    <name type="scientific">Pontibacillus salicampi</name>
    <dbReference type="NCBI Taxonomy" id="1449801"/>
    <lineage>
        <taxon>Bacteria</taxon>
        <taxon>Bacillati</taxon>
        <taxon>Bacillota</taxon>
        <taxon>Bacilli</taxon>
        <taxon>Bacillales</taxon>
        <taxon>Bacillaceae</taxon>
        <taxon>Pontibacillus</taxon>
    </lineage>
</organism>
<comment type="caution">
    <text evidence="5">The sequence shown here is derived from an EMBL/GenBank/DDBJ whole genome shotgun (WGS) entry which is preliminary data.</text>
</comment>
<keyword evidence="4" id="KW-0671">Queuosine biosynthesis</keyword>
<reference evidence="5 6" key="1">
    <citation type="submission" date="2024-09" db="EMBL/GenBank/DDBJ databases">
        <authorList>
            <person name="Sun Q."/>
            <person name="Mori K."/>
        </authorList>
    </citation>
    <scope>NUCLEOTIDE SEQUENCE [LARGE SCALE GENOMIC DNA]</scope>
    <source>
        <strain evidence="5 6">NCAIM B.02529</strain>
    </source>
</reference>
<proteinExistence type="predicted"/>
<dbReference type="Gene3D" id="3.40.1780.10">
    <property type="entry name" value="QueA-like"/>
    <property type="match status" value="1"/>
</dbReference>
<dbReference type="EMBL" id="JBHLTP010000004">
    <property type="protein sequence ID" value="MFC0523403.1"/>
    <property type="molecule type" value="Genomic_DNA"/>
</dbReference>
<keyword evidence="1" id="KW-0963">Cytoplasm</keyword>
<protein>
    <submittedName>
        <fullName evidence="5">S-adenosylmethionine:tRNA ribosyltransferase-isomerase</fullName>
    </submittedName>
</protein>
<dbReference type="Pfam" id="PF02547">
    <property type="entry name" value="Queuosine_synth"/>
    <property type="match status" value="1"/>
</dbReference>
<dbReference type="InterPro" id="IPR042118">
    <property type="entry name" value="QueA_dom1"/>
</dbReference>
<keyword evidence="6" id="KW-1185">Reference proteome</keyword>
<dbReference type="InterPro" id="IPR036100">
    <property type="entry name" value="QueA_sf"/>
</dbReference>
<evidence type="ECO:0000256" key="4">
    <source>
        <dbReference type="ARBA" id="ARBA00022785"/>
    </source>
</evidence>
<name>A0ABV6LLX9_9BACI</name>
<evidence type="ECO:0000313" key="6">
    <source>
        <dbReference type="Proteomes" id="UP001589836"/>
    </source>
</evidence>
<dbReference type="PANTHER" id="PTHR30307">
    <property type="entry name" value="S-ADENOSYLMETHIONINE:TRNA RIBOSYLTRANSFERASE-ISOMERASE"/>
    <property type="match status" value="1"/>
</dbReference>
<evidence type="ECO:0000256" key="3">
    <source>
        <dbReference type="ARBA" id="ARBA00022691"/>
    </source>
</evidence>
<evidence type="ECO:0000256" key="2">
    <source>
        <dbReference type="ARBA" id="ARBA00022679"/>
    </source>
</evidence>
<gene>
    <name evidence="5" type="ORF">ACFFGV_07375</name>
</gene>
<dbReference type="Gene3D" id="2.40.10.240">
    <property type="entry name" value="QueA-like"/>
    <property type="match status" value="1"/>
</dbReference>
<evidence type="ECO:0000256" key="1">
    <source>
        <dbReference type="ARBA" id="ARBA00022490"/>
    </source>
</evidence>
<accession>A0ABV6LLX9</accession>
<dbReference type="InterPro" id="IPR003699">
    <property type="entry name" value="QueA"/>
</dbReference>
<dbReference type="Proteomes" id="UP001589836">
    <property type="component" value="Unassembled WGS sequence"/>
</dbReference>